<dbReference type="Proteomes" id="UP001500166">
    <property type="component" value="Unassembled WGS sequence"/>
</dbReference>
<dbReference type="RefSeq" id="WP_344224073.1">
    <property type="nucleotide sequence ID" value="NZ_BAAAQA010000013.1"/>
</dbReference>
<name>A0ABN2XNL6_9MICC</name>
<protein>
    <recommendedName>
        <fullName evidence="5">DUF4229 domain-containing protein</fullName>
    </recommendedName>
</protein>
<feature type="compositionally biased region" description="Basic and acidic residues" evidence="1">
    <location>
        <begin position="85"/>
        <end position="94"/>
    </location>
</feature>
<evidence type="ECO:0000256" key="2">
    <source>
        <dbReference type="SAM" id="Phobius"/>
    </source>
</evidence>
<gene>
    <name evidence="3" type="ORF">GCM10009824_11660</name>
</gene>
<evidence type="ECO:0000313" key="4">
    <source>
        <dbReference type="Proteomes" id="UP001500166"/>
    </source>
</evidence>
<dbReference type="EMBL" id="BAAAQA010000013">
    <property type="protein sequence ID" value="GAA2114433.1"/>
    <property type="molecule type" value="Genomic_DNA"/>
</dbReference>
<sequence length="94" mass="10674">MPVNFLKYSLLRLGILIVVFVISMYVGAGLILSGIAAVVAAFAICYIFFPKLHLAASQDFHRWIDRSPKPKNRVAMEDQEIEDSYTDRQARKDI</sequence>
<dbReference type="InterPro" id="IPR025323">
    <property type="entry name" value="DUF4229"/>
</dbReference>
<evidence type="ECO:0000256" key="1">
    <source>
        <dbReference type="SAM" id="MobiDB-lite"/>
    </source>
</evidence>
<feature type="region of interest" description="Disordered" evidence="1">
    <location>
        <begin position="71"/>
        <end position="94"/>
    </location>
</feature>
<proteinExistence type="predicted"/>
<accession>A0ABN2XNL6</accession>
<keyword evidence="2" id="KW-0812">Transmembrane</keyword>
<feature type="transmembrane region" description="Helical" evidence="2">
    <location>
        <begin position="15"/>
        <end position="48"/>
    </location>
</feature>
<keyword evidence="2" id="KW-0472">Membrane</keyword>
<comment type="caution">
    <text evidence="3">The sequence shown here is derived from an EMBL/GenBank/DDBJ whole genome shotgun (WGS) entry which is preliminary data.</text>
</comment>
<evidence type="ECO:0008006" key="5">
    <source>
        <dbReference type="Google" id="ProtNLM"/>
    </source>
</evidence>
<reference evidence="3 4" key="1">
    <citation type="journal article" date="2019" name="Int. J. Syst. Evol. Microbiol.">
        <title>The Global Catalogue of Microorganisms (GCM) 10K type strain sequencing project: providing services to taxonomists for standard genome sequencing and annotation.</title>
        <authorList>
            <consortium name="The Broad Institute Genomics Platform"/>
            <consortium name="The Broad Institute Genome Sequencing Center for Infectious Disease"/>
            <person name="Wu L."/>
            <person name="Ma J."/>
        </authorList>
    </citation>
    <scope>NUCLEOTIDE SEQUENCE [LARGE SCALE GENOMIC DNA]</scope>
    <source>
        <strain evidence="3 4">JCM 15914</strain>
    </source>
</reference>
<dbReference type="Pfam" id="PF14012">
    <property type="entry name" value="DUF4229"/>
    <property type="match status" value="1"/>
</dbReference>
<keyword evidence="2" id="KW-1133">Transmembrane helix</keyword>
<evidence type="ECO:0000313" key="3">
    <source>
        <dbReference type="EMBL" id="GAA2114433.1"/>
    </source>
</evidence>
<organism evidence="3 4">
    <name type="scientific">Kocuria atrinae</name>
    <dbReference type="NCBI Taxonomy" id="592377"/>
    <lineage>
        <taxon>Bacteria</taxon>
        <taxon>Bacillati</taxon>
        <taxon>Actinomycetota</taxon>
        <taxon>Actinomycetes</taxon>
        <taxon>Micrococcales</taxon>
        <taxon>Micrococcaceae</taxon>
        <taxon>Kocuria</taxon>
    </lineage>
</organism>
<keyword evidence="4" id="KW-1185">Reference proteome</keyword>